<feature type="region of interest" description="Disordered" evidence="1">
    <location>
        <begin position="532"/>
        <end position="551"/>
    </location>
</feature>
<organism evidence="2">
    <name type="scientific">Sporisorium scitamineum</name>
    <dbReference type="NCBI Taxonomy" id="49012"/>
    <lineage>
        <taxon>Eukaryota</taxon>
        <taxon>Fungi</taxon>
        <taxon>Dikarya</taxon>
        <taxon>Basidiomycota</taxon>
        <taxon>Ustilaginomycotina</taxon>
        <taxon>Ustilaginomycetes</taxon>
        <taxon>Ustilaginales</taxon>
        <taxon>Ustilaginaceae</taxon>
        <taxon>Sporisorium</taxon>
    </lineage>
</organism>
<proteinExistence type="predicted"/>
<evidence type="ECO:0000313" key="2">
    <source>
        <dbReference type="EMBL" id="CDU24630.1"/>
    </source>
</evidence>
<feature type="compositionally biased region" description="Polar residues" evidence="1">
    <location>
        <begin position="377"/>
        <end position="400"/>
    </location>
</feature>
<protein>
    <submittedName>
        <fullName evidence="2">Uncharacterized protein</fullName>
    </submittedName>
</protein>
<reference evidence="2" key="1">
    <citation type="submission" date="2014-06" db="EMBL/GenBank/DDBJ databases">
        <authorList>
            <person name="Ju J."/>
            <person name="Zhang J."/>
        </authorList>
    </citation>
    <scope>NUCLEOTIDE SEQUENCE</scope>
    <source>
        <strain evidence="2">SscI8</strain>
    </source>
</reference>
<accession>A0A127ZEU2</accession>
<dbReference type="AlphaFoldDB" id="A0A127ZEU2"/>
<name>A0A127ZEU2_9BASI</name>
<feature type="region of interest" description="Disordered" evidence="1">
    <location>
        <begin position="377"/>
        <end position="423"/>
    </location>
</feature>
<dbReference type="OrthoDB" id="2556336at2759"/>
<gene>
    <name evidence="2" type="ORF">SPSC_04463</name>
</gene>
<feature type="compositionally biased region" description="Polar residues" evidence="1">
    <location>
        <begin position="533"/>
        <end position="551"/>
    </location>
</feature>
<feature type="region of interest" description="Disordered" evidence="1">
    <location>
        <begin position="437"/>
        <end position="457"/>
    </location>
</feature>
<dbReference type="EMBL" id="LK056680">
    <property type="protein sequence ID" value="CDU24630.1"/>
    <property type="molecule type" value="Genomic_DNA"/>
</dbReference>
<evidence type="ECO:0000256" key="1">
    <source>
        <dbReference type="SAM" id="MobiDB-lite"/>
    </source>
</evidence>
<sequence length="774" mass="82152">MQSACGHVCQCGNSAQSKASLQSSAQSALGSNHTNHTIGAGEWIWSTSQAFAAPSTSCVFSPVSTSKLSTAPSQATANLGIHLAQPGLTEFGNAHLGDDSVNPWSPQDQSWGGLWDATASLDKDDSLFAMGLDVDLQTISGPVGGCGNAFPFSPQESLSTPGLVHSPSSAFAFESASSTGMAMAAQARSPVASTCSVPATPTNMTSAEMGTLTHPVASGSVPQVEKEDGQADWNSSNFDGRQSVQSLASAFDFTCLPGPQTVTASTTASPPSITPRVRSACRGCGHVYPRCACSAPLTRNSTSMGTLPVPVRIATPAPGWLNPEVDPNELPIGTSGRLQQVTSASGDWSFLANGSNAWSFTTTTATGSRYEPYRSPSIASTASNSTQGIFSPSPAQSGQRLSVHEGAGGRRRSSTVGSLPGLSSGLVDRVRLMANTRPQSPMAQQQPLPSSPRSASRINFNSMPCRGSRPSEPALRSVFLDAGDAASLQERRMAPWNSRGRAGTSQRSPLAGLFDSQSLQIASQMENMADVSPTISDTSQSNTPTSATFPTPTILQANMLGDVVVSGDTTMESNKAQAKIAVHHHRTKLQRNVLNEVVTSLQGAYKHCRRQYSTDKNGDSVEQYSLIVSPLGQLDMQEPQDPLAFETWMAENDPCSSSNNSSVVIPGETKEMRKRQKAESKMRMRRKEVTQFAALTTYAKMAYDFVDASEAAVDSALVSRSLAQVFLEHREDWSTLIALEKRLFHTVQLKLGLQELFVKKLAEKLVKMSTVVAA</sequence>